<evidence type="ECO:0000313" key="2">
    <source>
        <dbReference type="EMBL" id="KAK9160122.1"/>
    </source>
</evidence>
<feature type="region of interest" description="Disordered" evidence="1">
    <location>
        <begin position="1"/>
        <end position="28"/>
    </location>
</feature>
<protein>
    <submittedName>
        <fullName evidence="2">Uncharacterized protein</fullName>
    </submittedName>
</protein>
<reference evidence="2 3" key="1">
    <citation type="submission" date="2024-01" db="EMBL/GenBank/DDBJ databases">
        <title>Genome assemblies of Stephania.</title>
        <authorList>
            <person name="Yang L."/>
        </authorList>
    </citation>
    <scope>NUCLEOTIDE SEQUENCE [LARGE SCALE GENOMIC DNA]</scope>
    <source>
        <strain evidence="2">YNDBR</strain>
        <tissue evidence="2">Leaf</tissue>
    </source>
</reference>
<name>A0AAP0KWK9_9MAGN</name>
<dbReference type="Proteomes" id="UP001420932">
    <property type="component" value="Unassembled WGS sequence"/>
</dbReference>
<dbReference type="AlphaFoldDB" id="A0AAP0KWK9"/>
<evidence type="ECO:0000313" key="3">
    <source>
        <dbReference type="Proteomes" id="UP001420932"/>
    </source>
</evidence>
<sequence length="64" mass="6879">MTRDVGPAVRYVSLPRHGGRDTETSRDAPRIACRRGPEVAARGDNRGAITGFGCVHRCDGSRIA</sequence>
<gene>
    <name evidence="2" type="ORF">Syun_006463</name>
</gene>
<accession>A0AAP0KWK9</accession>
<organism evidence="2 3">
    <name type="scientific">Stephania yunnanensis</name>
    <dbReference type="NCBI Taxonomy" id="152371"/>
    <lineage>
        <taxon>Eukaryota</taxon>
        <taxon>Viridiplantae</taxon>
        <taxon>Streptophyta</taxon>
        <taxon>Embryophyta</taxon>
        <taxon>Tracheophyta</taxon>
        <taxon>Spermatophyta</taxon>
        <taxon>Magnoliopsida</taxon>
        <taxon>Ranunculales</taxon>
        <taxon>Menispermaceae</taxon>
        <taxon>Menispermoideae</taxon>
        <taxon>Cissampelideae</taxon>
        <taxon>Stephania</taxon>
    </lineage>
</organism>
<proteinExistence type="predicted"/>
<dbReference type="EMBL" id="JBBNAF010000003">
    <property type="protein sequence ID" value="KAK9160122.1"/>
    <property type="molecule type" value="Genomic_DNA"/>
</dbReference>
<keyword evidence="3" id="KW-1185">Reference proteome</keyword>
<feature type="compositionally biased region" description="Basic and acidic residues" evidence="1">
    <location>
        <begin position="18"/>
        <end position="28"/>
    </location>
</feature>
<evidence type="ECO:0000256" key="1">
    <source>
        <dbReference type="SAM" id="MobiDB-lite"/>
    </source>
</evidence>
<comment type="caution">
    <text evidence="2">The sequence shown here is derived from an EMBL/GenBank/DDBJ whole genome shotgun (WGS) entry which is preliminary data.</text>
</comment>